<dbReference type="RefSeq" id="WP_394475213.1">
    <property type="nucleotide sequence ID" value="NZ_JBIGHV010000001.1"/>
</dbReference>
<sequence>MAGLIAVSHRLDLPSAAALREQQQAELLVADPLLSVRVISFPLPEPQVFTHVDAGVMRPVVAEALARARALGRALTPWLAQLVPGSRTVPWSVHRFQQLFWTALGYRAVWQQVLAAHDPERWHVILPRQPHRYGSHSFLPGLMLMEQLVARGKPHAAYLVDVPTLDWGQLPDLRQLPADVELLAHLPTCFHDAAHFSEEILASGLRCGLLSAEVYDVPLDGLPSTGLVDAREVRGLLPPERLAALEALAGPVCEVLREHLQPVIVHQGFRDVQVTALWQALEAQALLCFWLEQHFAGRLPRRLLLSNHDATIHGALLSFAAGHAIPVTLLPHSKVFNQPVFNSDGLDALCLHHGLQDGPCLDLGGRQLPAGRLAYPGGWPEPPPLPAALKTVGVVLNGLSANGVSLLSFEDYAAGLAQLLAGCQALGLHLRLRARLAETPLQMLAQRLALPLEPLLADTQGTLVDFAGGCDLLLGYDMPTSGLHEVLRAGVGVMQAEIRPLASDEWKIVDRAVAPRMNLAELLDRLRVMADNPACLHDFLRTQQQRARDSQAGARPLRAWLAD</sequence>
<evidence type="ECO:0000313" key="1">
    <source>
        <dbReference type="EMBL" id="MFG6428282.1"/>
    </source>
</evidence>
<comment type="caution">
    <text evidence="1">The sequence shown here is derived from an EMBL/GenBank/DDBJ whole genome shotgun (WGS) entry which is preliminary data.</text>
</comment>
<dbReference type="EMBL" id="JBIGHV010000001">
    <property type="protein sequence ID" value="MFG6428282.1"/>
    <property type="molecule type" value="Genomic_DNA"/>
</dbReference>
<accession>A0ABW7EVD4</accession>
<gene>
    <name evidence="1" type="ORF">ACG00Y_00065</name>
</gene>
<keyword evidence="2" id="KW-1185">Reference proteome</keyword>
<proteinExistence type="predicted"/>
<protein>
    <submittedName>
        <fullName evidence="1">Uncharacterized protein</fullName>
    </submittedName>
</protein>
<name>A0ABW7EVD4_9BURK</name>
<evidence type="ECO:0000313" key="2">
    <source>
        <dbReference type="Proteomes" id="UP001606210"/>
    </source>
</evidence>
<organism evidence="1 2">
    <name type="scientific">Pelomonas parva</name>
    <dbReference type="NCBI Taxonomy" id="3299032"/>
    <lineage>
        <taxon>Bacteria</taxon>
        <taxon>Pseudomonadati</taxon>
        <taxon>Pseudomonadota</taxon>
        <taxon>Betaproteobacteria</taxon>
        <taxon>Burkholderiales</taxon>
        <taxon>Sphaerotilaceae</taxon>
        <taxon>Roseateles</taxon>
    </lineage>
</organism>
<dbReference type="Proteomes" id="UP001606210">
    <property type="component" value="Unassembled WGS sequence"/>
</dbReference>
<reference evidence="1 2" key="1">
    <citation type="submission" date="2024-08" db="EMBL/GenBank/DDBJ databases">
        <authorList>
            <person name="Lu H."/>
        </authorList>
    </citation>
    <scope>NUCLEOTIDE SEQUENCE [LARGE SCALE GENOMIC DNA]</scope>
    <source>
        <strain evidence="1 2">LYH14W</strain>
    </source>
</reference>